<dbReference type="InterPro" id="IPR045584">
    <property type="entry name" value="Pilin-like"/>
</dbReference>
<dbReference type="EMBL" id="JBHSGB010000001">
    <property type="protein sequence ID" value="MFC4653604.1"/>
    <property type="molecule type" value="Genomic_DNA"/>
</dbReference>
<dbReference type="Gene3D" id="2.10.70.20">
    <property type="entry name" value="gspk-gspi-gspj complex like domains"/>
    <property type="match status" value="1"/>
</dbReference>
<evidence type="ECO:0000256" key="9">
    <source>
        <dbReference type="ARBA" id="ARBA00023136"/>
    </source>
</evidence>
<evidence type="ECO:0000256" key="8">
    <source>
        <dbReference type="ARBA" id="ARBA00022989"/>
    </source>
</evidence>
<evidence type="ECO:0000256" key="1">
    <source>
        <dbReference type="ARBA" id="ARBA00004377"/>
    </source>
</evidence>
<dbReference type="PANTHER" id="PTHR39583:SF2">
    <property type="entry name" value="TYPE II SECRETION SYSTEM PROTEIN J"/>
    <property type="match status" value="1"/>
</dbReference>
<evidence type="ECO:0000256" key="7">
    <source>
        <dbReference type="ARBA" id="ARBA00022692"/>
    </source>
</evidence>
<name>A0ABV9JHQ7_9GAMM</name>
<keyword evidence="6" id="KW-0997">Cell inner membrane</keyword>
<dbReference type="RefSeq" id="WP_377331018.1">
    <property type="nucleotide sequence ID" value="NZ_JBHSGB010000001.1"/>
</dbReference>
<keyword evidence="7" id="KW-0812">Transmembrane</keyword>
<comment type="subcellular location">
    <subcellularLocation>
        <location evidence="1">Cell inner membrane</location>
        <topology evidence="1">Single-pass membrane protein</topology>
    </subcellularLocation>
</comment>
<evidence type="ECO:0000256" key="4">
    <source>
        <dbReference type="ARBA" id="ARBA00022475"/>
    </source>
</evidence>
<gene>
    <name evidence="10" type="primary">gspJ</name>
    <name evidence="10" type="ORF">ACFO3I_01065</name>
</gene>
<evidence type="ECO:0000256" key="5">
    <source>
        <dbReference type="ARBA" id="ARBA00022481"/>
    </source>
</evidence>
<evidence type="ECO:0000313" key="11">
    <source>
        <dbReference type="Proteomes" id="UP001595962"/>
    </source>
</evidence>
<dbReference type="Pfam" id="PF07963">
    <property type="entry name" value="N_methyl"/>
    <property type="match status" value="1"/>
</dbReference>
<reference evidence="11" key="1">
    <citation type="journal article" date="2019" name="Int. J. Syst. Evol. Microbiol.">
        <title>The Global Catalogue of Microorganisms (GCM) 10K type strain sequencing project: providing services to taxonomists for standard genome sequencing and annotation.</title>
        <authorList>
            <consortium name="The Broad Institute Genomics Platform"/>
            <consortium name="The Broad Institute Genome Sequencing Center for Infectious Disease"/>
            <person name="Wu L."/>
            <person name="Ma J."/>
        </authorList>
    </citation>
    <scope>NUCLEOTIDE SEQUENCE [LARGE SCALE GENOMIC DNA]</scope>
    <source>
        <strain evidence="11">DT28</strain>
    </source>
</reference>
<dbReference type="Pfam" id="PF11612">
    <property type="entry name" value="T2SSJ"/>
    <property type="match status" value="1"/>
</dbReference>
<evidence type="ECO:0000313" key="10">
    <source>
        <dbReference type="EMBL" id="MFC4653604.1"/>
    </source>
</evidence>
<organism evidence="10 11">
    <name type="scientific">Rheinheimera marina</name>
    <dbReference type="NCBI Taxonomy" id="1774958"/>
    <lineage>
        <taxon>Bacteria</taxon>
        <taxon>Pseudomonadati</taxon>
        <taxon>Pseudomonadota</taxon>
        <taxon>Gammaproteobacteria</taxon>
        <taxon>Chromatiales</taxon>
        <taxon>Chromatiaceae</taxon>
        <taxon>Rheinheimera</taxon>
    </lineage>
</organism>
<dbReference type="NCBIfam" id="TIGR01711">
    <property type="entry name" value="gspJ"/>
    <property type="match status" value="1"/>
</dbReference>
<keyword evidence="11" id="KW-1185">Reference proteome</keyword>
<comment type="caution">
    <text evidence="10">The sequence shown here is derived from an EMBL/GenBank/DDBJ whole genome shotgun (WGS) entry which is preliminary data.</text>
</comment>
<proteinExistence type="inferred from homology"/>
<protein>
    <recommendedName>
        <fullName evidence="3">Type II secretion system protein J</fullName>
    </recommendedName>
</protein>
<evidence type="ECO:0000256" key="6">
    <source>
        <dbReference type="ARBA" id="ARBA00022519"/>
    </source>
</evidence>
<keyword evidence="5" id="KW-0488">Methylation</keyword>
<accession>A0ABV9JHQ7</accession>
<evidence type="ECO:0000256" key="2">
    <source>
        <dbReference type="ARBA" id="ARBA00011084"/>
    </source>
</evidence>
<dbReference type="SUPFAM" id="SSF54523">
    <property type="entry name" value="Pili subunits"/>
    <property type="match status" value="1"/>
</dbReference>
<dbReference type="InterPro" id="IPR012902">
    <property type="entry name" value="N_methyl_site"/>
</dbReference>
<dbReference type="NCBIfam" id="TIGR02532">
    <property type="entry name" value="IV_pilin_GFxxxE"/>
    <property type="match status" value="1"/>
</dbReference>
<sequence length="199" mass="22516">MRSPGFTFIEMLLAVAIFAVVGLASASVLSSVLDTDAASRAAEQRLVQLQRFFNLLERDLAQISSRQIRLDGDEPLKSILIGEKLLFDSEEDAMAFVHHGWRNPGMVLPRSEIQAVAYRLKEGRIERLFSLYPDAVTGTEPKVQPLLDHVTGFKLEYLEGETWKEQWNSERLPKAIRLTITHESLGEIQRFYTLVDGLT</sequence>
<dbReference type="Proteomes" id="UP001595962">
    <property type="component" value="Unassembled WGS sequence"/>
</dbReference>
<keyword evidence="9" id="KW-0472">Membrane</keyword>
<dbReference type="InterPro" id="IPR010055">
    <property type="entry name" value="T2SS_protein-GspJ"/>
</dbReference>
<evidence type="ECO:0000256" key="3">
    <source>
        <dbReference type="ARBA" id="ARBA00021539"/>
    </source>
</evidence>
<keyword evidence="4" id="KW-1003">Cell membrane</keyword>
<dbReference type="InterPro" id="IPR051621">
    <property type="entry name" value="T2SS_protein_J"/>
</dbReference>
<dbReference type="Gene3D" id="3.10.610.10">
    <property type="entry name" value="GSPII I/J protein-like"/>
    <property type="match status" value="1"/>
</dbReference>
<dbReference type="PANTHER" id="PTHR39583">
    <property type="entry name" value="TYPE II SECRETION SYSTEM PROTEIN J-RELATED"/>
    <property type="match status" value="1"/>
</dbReference>
<keyword evidence="8" id="KW-1133">Transmembrane helix</keyword>
<comment type="similarity">
    <text evidence="2">Belongs to the GSP J family.</text>
</comment>